<evidence type="ECO:0000313" key="4">
    <source>
        <dbReference type="Proteomes" id="UP000831113"/>
    </source>
</evidence>
<dbReference type="InterPro" id="IPR006311">
    <property type="entry name" value="TAT_signal"/>
</dbReference>
<accession>A0ABY4D1J8</accession>
<dbReference type="PANTHER" id="PTHR42923">
    <property type="entry name" value="PROTOPORPHYRINOGEN OXIDASE"/>
    <property type="match status" value="1"/>
</dbReference>
<dbReference type="PANTHER" id="PTHR42923:SF39">
    <property type="entry name" value="AMINO OXIDASE"/>
    <property type="match status" value="1"/>
</dbReference>
<dbReference type="SUPFAM" id="SSF51905">
    <property type="entry name" value="FAD/NAD(P)-binding domain"/>
    <property type="match status" value="1"/>
</dbReference>
<dbReference type="InterPro" id="IPR036188">
    <property type="entry name" value="FAD/NAD-bd_sf"/>
</dbReference>
<dbReference type="InterPro" id="IPR002937">
    <property type="entry name" value="Amino_oxidase"/>
</dbReference>
<dbReference type="PROSITE" id="PS51318">
    <property type="entry name" value="TAT"/>
    <property type="match status" value="1"/>
</dbReference>
<dbReference type="Gene3D" id="3.50.50.60">
    <property type="entry name" value="FAD/NAD(P)-binding domain"/>
    <property type="match status" value="1"/>
</dbReference>
<dbReference type="Proteomes" id="UP000831113">
    <property type="component" value="Chromosome"/>
</dbReference>
<dbReference type="Pfam" id="PF01593">
    <property type="entry name" value="Amino_oxidase"/>
    <property type="match status" value="1"/>
</dbReference>
<dbReference type="InterPro" id="IPR050464">
    <property type="entry name" value="Zeta_carotene_desat/Oxidored"/>
</dbReference>
<protein>
    <submittedName>
        <fullName evidence="3">FAD-dependent oxidoreductase</fullName>
    </submittedName>
</protein>
<organism evidence="3 4">
    <name type="scientific">Hymenobacter tibetensis</name>
    <dbReference type="NCBI Taxonomy" id="497967"/>
    <lineage>
        <taxon>Bacteria</taxon>
        <taxon>Pseudomonadati</taxon>
        <taxon>Bacteroidota</taxon>
        <taxon>Cytophagia</taxon>
        <taxon>Cytophagales</taxon>
        <taxon>Hymenobacteraceae</taxon>
        <taxon>Hymenobacter</taxon>
    </lineage>
</organism>
<gene>
    <name evidence="3" type="ORF">MTX78_06725</name>
</gene>
<feature type="region of interest" description="Disordered" evidence="1">
    <location>
        <begin position="1"/>
        <end position="23"/>
    </location>
</feature>
<dbReference type="RefSeq" id="WP_243801068.1">
    <property type="nucleotide sequence ID" value="NZ_CP094669.1"/>
</dbReference>
<keyword evidence="4" id="KW-1185">Reference proteome</keyword>
<evidence type="ECO:0000256" key="1">
    <source>
        <dbReference type="SAM" id="MobiDB-lite"/>
    </source>
</evidence>
<reference evidence="3 4" key="1">
    <citation type="submission" date="2022-03" db="EMBL/GenBank/DDBJ databases">
        <title>Hymenobactersp. isolated from the air.</title>
        <authorList>
            <person name="Won M."/>
            <person name="Kwon S.-W."/>
        </authorList>
    </citation>
    <scope>NUCLEOTIDE SEQUENCE [LARGE SCALE GENOMIC DNA]</scope>
    <source>
        <strain evidence="3 4">KACC 21982</strain>
    </source>
</reference>
<proteinExistence type="predicted"/>
<sequence>MAFRAKKLAASPPSPDERGLGGEVPRRTFLQRAGLGLAGVLLAPTSLLESCTPGTAQAHVQGALHGANHATGHLLRQPGKLPTPTRTVRTEVLIIGGGVAGLAARRELHQQGQPDTLLLELDERVGGNASAGQNQVSAYPWGAHYLPIPDSGNSKLLAFLRESGVITDFTPDTGLPIYNEYYLCHDPEERLNIHGHWQQGLVPDAGVPAADRAEIARFFKLIEDLKQARGQDGKEVFAIPLEYSSADPTYRQLDTISFADYLTQQGYASTYLRWYLDYGCRDDYGAPAAAVSAWAGLHYFAARKGRAHNASASDVLTWPEGNNFLIEQLRQQASAPISTGMVAYQLRETATGLDVLAYDVATQQTVRVEARQVLLATPQFVTQRLLAGLTDAPSASLSPYYAPWVVANLTVDGLPQGPGQPLCWDNVRYGSTSVGYVNANHQNLSLRSDASKVITMYWPLCDEPPEAARRRAYQTSYDEWLKRLLAELEIMHPGVTPHVQRADVWVWGHGMVAPTPGYLWGPGRAAAAQPWRNKLFFAHTDLSGISIFEEGFHQGIRAAHEMLTVA</sequence>
<feature type="domain" description="Amine oxidase" evidence="2">
    <location>
        <begin position="99"/>
        <end position="563"/>
    </location>
</feature>
<evidence type="ECO:0000313" key="3">
    <source>
        <dbReference type="EMBL" id="UOG76288.1"/>
    </source>
</evidence>
<evidence type="ECO:0000259" key="2">
    <source>
        <dbReference type="Pfam" id="PF01593"/>
    </source>
</evidence>
<name>A0ABY4D1J8_9BACT</name>
<dbReference type="EMBL" id="CP094669">
    <property type="protein sequence ID" value="UOG76288.1"/>
    <property type="molecule type" value="Genomic_DNA"/>
</dbReference>